<sequence length="987" mass="104399">MKLITVTSPATDAGKTFVACNLAVAIANQGVATALLDFDLAVGDMVRALGLEEEARRPHPTVASWKDYRDPAAAALKGPGGAAVFPRPENPFESVSRRGVEAFLNYLAGSFEAVVADAGADVGSECWGALATAADEILLVVDCDEKAVYRTKKFLAAYRSLLENKYRLAVNQREKKPYYRPSNVIKVLNEELPFLGIITVPYSHKVARKGIMAAAADVKDPAGKSLRNLAAVIMGRSEETSICPETDREGKNITLLKRLFWRRGRKSDTSSGTEKTGQFKTDNDEAVAKKTVHDVSEAAILHRNSLKTVEAERHAEAAPTAADVKPAGTTRRAEAGDLETVTKTHIKADGHTMTKIVLCLGSHRIESWLVERLREKGITAVTVGPEEVENDVRPGDVVVIGRQLASRYDVLRERGAAVVLILGSSTATEAAGFKADRVIWWPADKPARAADLLAAVEETWRAARSDALERSVKESAKKDKPEILPGPSETAVKAEGLYDDKVVEKEAAQPAETTPAGFGNPAAEAASPTHGETINARDEAPLTPRGSVAAADREGFRADRPPKVLLFGRISQSLAARLAATGWRVISDPADGPDVVAAEAAAAALAPRGVPLVVIGADGALRQRIERSRPEAVFASGEEDVLTAMITALHLPTSDARTKSDRTREKTASATGPALTAAGMDERPDSGLEKDGDRTAGKKENEKVGRKVPEPHIDLTAGGGARRGPVTGVEDVPAFKSREPSLAGTSGGRAKVGSAAQTPEKTVTKPNPSPVEEAEPSRVEAAAGGCPRPAEGSVITPHDAPAYKDGRIYLPRGSVLYVVSPSRPAAAGEAAVAVLRQIDGERALVCAASDSTAALEAGMKPEELVTADWRTPGSVAPVVKDGVWIWPVDPYKFLPADVGHVHSLANQIRGRFSLTAVDCGGSLSLCSGILPHAGGILVLRSPGPGGIEGHVLSHWLRQNVGKKVLTVDVGAKIRVKTVEEGFEVCGL</sequence>
<evidence type="ECO:0000256" key="1">
    <source>
        <dbReference type="SAM" id="MobiDB-lite"/>
    </source>
</evidence>
<dbReference type="InterPro" id="IPR002586">
    <property type="entry name" value="CobQ/CobB/MinD/ParA_Nub-bd_dom"/>
</dbReference>
<dbReference type="GO" id="GO:0051782">
    <property type="term" value="P:negative regulation of cell division"/>
    <property type="evidence" value="ECO:0007669"/>
    <property type="project" value="TreeGrafter"/>
</dbReference>
<feature type="compositionally biased region" description="Basic and acidic residues" evidence="1">
    <location>
        <begin position="466"/>
        <end position="482"/>
    </location>
</feature>
<name>A0AAC9HG34_NEOTH</name>
<protein>
    <submittedName>
        <fullName evidence="3">CobQ/CobB/MinD/ParA nucleotide binding domain protein</fullName>
    </submittedName>
</protein>
<feature type="region of interest" description="Disordered" evidence="1">
    <location>
        <begin position="507"/>
        <end position="555"/>
    </location>
</feature>
<dbReference type="InterPro" id="IPR050625">
    <property type="entry name" value="ParA/MinD_ATPase"/>
</dbReference>
<dbReference type="SUPFAM" id="SSF52540">
    <property type="entry name" value="P-loop containing nucleoside triphosphate hydrolases"/>
    <property type="match status" value="1"/>
</dbReference>
<accession>A0AAC9HG34</accession>
<feature type="region of interest" description="Disordered" evidence="1">
    <location>
        <begin position="466"/>
        <end position="491"/>
    </location>
</feature>
<dbReference type="Pfam" id="PF01656">
    <property type="entry name" value="CbiA"/>
    <property type="match status" value="1"/>
</dbReference>
<evidence type="ECO:0000313" key="4">
    <source>
        <dbReference type="Proteomes" id="UP000094598"/>
    </source>
</evidence>
<evidence type="ECO:0000313" key="3">
    <source>
        <dbReference type="EMBL" id="AOQ23105.1"/>
    </source>
</evidence>
<dbReference type="GO" id="GO:0005524">
    <property type="term" value="F:ATP binding"/>
    <property type="evidence" value="ECO:0007669"/>
    <property type="project" value="TreeGrafter"/>
</dbReference>
<dbReference type="EMBL" id="CP017019">
    <property type="protein sequence ID" value="AOQ23105.1"/>
    <property type="molecule type" value="Genomic_DNA"/>
</dbReference>
<feature type="compositionally biased region" description="Basic and acidic residues" evidence="1">
    <location>
        <begin position="680"/>
        <end position="713"/>
    </location>
</feature>
<dbReference type="Proteomes" id="UP000094598">
    <property type="component" value="Chromosome"/>
</dbReference>
<dbReference type="GO" id="GO:0009898">
    <property type="term" value="C:cytoplasmic side of plasma membrane"/>
    <property type="evidence" value="ECO:0007669"/>
    <property type="project" value="TreeGrafter"/>
</dbReference>
<dbReference type="PANTHER" id="PTHR43384:SF13">
    <property type="entry name" value="SLR0110 PROTEIN"/>
    <property type="match status" value="1"/>
</dbReference>
<dbReference type="RefSeq" id="WP_069588339.1">
    <property type="nucleotide sequence ID" value="NZ_CP017019.1"/>
</dbReference>
<gene>
    <name evidence="3" type="ORF">Maut_00642</name>
</gene>
<feature type="region of interest" description="Disordered" evidence="1">
    <location>
        <begin position="653"/>
        <end position="798"/>
    </location>
</feature>
<organism evidence="3 4">
    <name type="scientific">Neomoorella thermoacetica</name>
    <name type="common">Clostridium thermoaceticum</name>
    <dbReference type="NCBI Taxonomy" id="1525"/>
    <lineage>
        <taxon>Bacteria</taxon>
        <taxon>Bacillati</taxon>
        <taxon>Bacillota</taxon>
        <taxon>Clostridia</taxon>
        <taxon>Neomoorellales</taxon>
        <taxon>Neomoorellaceae</taxon>
        <taxon>Neomoorella</taxon>
    </lineage>
</organism>
<dbReference type="Gene3D" id="3.40.50.300">
    <property type="entry name" value="P-loop containing nucleotide triphosphate hydrolases"/>
    <property type="match status" value="1"/>
</dbReference>
<reference evidence="3 4" key="1">
    <citation type="submission" date="2016-08" db="EMBL/GenBank/DDBJ databases">
        <title>Moorella thermoacetica DSM 103132.</title>
        <authorList>
            <person name="Jendresen C.B."/>
            <person name="Redl S.M."/>
            <person name="Jensen T.O."/>
            <person name="Nielsen A.T."/>
        </authorList>
    </citation>
    <scope>NUCLEOTIDE SEQUENCE [LARGE SCALE GENOMIC DNA]</scope>
    <source>
        <strain evidence="3 4">DSM 103132</strain>
    </source>
</reference>
<dbReference type="InterPro" id="IPR027417">
    <property type="entry name" value="P-loop_NTPase"/>
</dbReference>
<feature type="compositionally biased region" description="Basic and acidic residues" evidence="1">
    <location>
        <begin position="656"/>
        <end position="667"/>
    </location>
</feature>
<dbReference type="PANTHER" id="PTHR43384">
    <property type="entry name" value="SEPTUM SITE-DETERMINING PROTEIN MIND HOMOLOG, CHLOROPLASTIC-RELATED"/>
    <property type="match status" value="1"/>
</dbReference>
<feature type="domain" description="CobQ/CobB/MinD/ParA nucleotide binding" evidence="2">
    <location>
        <begin position="4"/>
        <end position="208"/>
    </location>
</feature>
<dbReference type="GO" id="GO:0016887">
    <property type="term" value="F:ATP hydrolysis activity"/>
    <property type="evidence" value="ECO:0007669"/>
    <property type="project" value="TreeGrafter"/>
</dbReference>
<dbReference type="AlphaFoldDB" id="A0AAC9HG34"/>
<evidence type="ECO:0000259" key="2">
    <source>
        <dbReference type="Pfam" id="PF01656"/>
    </source>
</evidence>
<proteinExistence type="predicted"/>
<dbReference type="GO" id="GO:0005829">
    <property type="term" value="C:cytosol"/>
    <property type="evidence" value="ECO:0007669"/>
    <property type="project" value="TreeGrafter"/>
</dbReference>
<feature type="compositionally biased region" description="Polar residues" evidence="1">
    <location>
        <begin position="755"/>
        <end position="766"/>
    </location>
</feature>